<protein>
    <submittedName>
        <fullName evidence="1">Uncharacterized protein</fullName>
    </submittedName>
</protein>
<dbReference type="AlphaFoldDB" id="A0A0A9B261"/>
<accession>A0A0A9B261</accession>
<proteinExistence type="predicted"/>
<dbReference type="EMBL" id="GBRH01239831">
    <property type="protein sequence ID" value="JAD58064.1"/>
    <property type="molecule type" value="Transcribed_RNA"/>
</dbReference>
<organism evidence="1">
    <name type="scientific">Arundo donax</name>
    <name type="common">Giant reed</name>
    <name type="synonym">Donax arundinaceus</name>
    <dbReference type="NCBI Taxonomy" id="35708"/>
    <lineage>
        <taxon>Eukaryota</taxon>
        <taxon>Viridiplantae</taxon>
        <taxon>Streptophyta</taxon>
        <taxon>Embryophyta</taxon>
        <taxon>Tracheophyta</taxon>
        <taxon>Spermatophyta</taxon>
        <taxon>Magnoliopsida</taxon>
        <taxon>Liliopsida</taxon>
        <taxon>Poales</taxon>
        <taxon>Poaceae</taxon>
        <taxon>PACMAD clade</taxon>
        <taxon>Arundinoideae</taxon>
        <taxon>Arundineae</taxon>
        <taxon>Arundo</taxon>
    </lineage>
</organism>
<evidence type="ECO:0000313" key="1">
    <source>
        <dbReference type="EMBL" id="JAD58064.1"/>
    </source>
</evidence>
<reference evidence="1" key="2">
    <citation type="journal article" date="2015" name="Data Brief">
        <title>Shoot transcriptome of the giant reed, Arundo donax.</title>
        <authorList>
            <person name="Barrero R.A."/>
            <person name="Guerrero F.D."/>
            <person name="Moolhuijzen P."/>
            <person name="Goolsby J.A."/>
            <person name="Tidwell J."/>
            <person name="Bellgard S.E."/>
            <person name="Bellgard M.I."/>
        </authorList>
    </citation>
    <scope>NUCLEOTIDE SEQUENCE</scope>
    <source>
        <tissue evidence="1">Shoot tissue taken approximately 20 cm above the soil surface</tissue>
    </source>
</reference>
<sequence>MELYYTVKVATDYITLSKLLQKIALQQRQPLFRSGQSQLEKKIGP</sequence>
<name>A0A0A9B261_ARUDO</name>
<reference evidence="1" key="1">
    <citation type="submission" date="2014-09" db="EMBL/GenBank/DDBJ databases">
        <authorList>
            <person name="Magalhaes I.L.F."/>
            <person name="Oliveira U."/>
            <person name="Santos F.R."/>
            <person name="Vidigal T.H.D.A."/>
            <person name="Brescovit A.D."/>
            <person name="Santos A.J."/>
        </authorList>
    </citation>
    <scope>NUCLEOTIDE SEQUENCE</scope>
    <source>
        <tissue evidence="1">Shoot tissue taken approximately 20 cm above the soil surface</tissue>
    </source>
</reference>